<comment type="caution">
    <text evidence="1">The sequence shown here is derived from an EMBL/GenBank/DDBJ whole genome shotgun (WGS) entry which is preliminary data.</text>
</comment>
<proteinExistence type="predicted"/>
<name>A0A2N0ZCE0_9BACI</name>
<accession>A0A2N0ZCE0</accession>
<evidence type="ECO:0000313" key="1">
    <source>
        <dbReference type="EMBL" id="PKG27168.1"/>
    </source>
</evidence>
<gene>
    <name evidence="1" type="ORF">CWS20_20180</name>
</gene>
<keyword evidence="2" id="KW-1185">Reference proteome</keyword>
<dbReference type="Pfam" id="PF16888">
    <property type="entry name" value="YwqH-like"/>
    <property type="match status" value="1"/>
</dbReference>
<dbReference type="RefSeq" id="WP_066193059.1">
    <property type="nucleotide sequence ID" value="NZ_JARMMB010000004.1"/>
</dbReference>
<dbReference type="EMBL" id="PISD01000049">
    <property type="protein sequence ID" value="PKG27168.1"/>
    <property type="molecule type" value="Genomic_DNA"/>
</dbReference>
<dbReference type="AlphaFoldDB" id="A0A2N0ZCE0"/>
<dbReference type="InterPro" id="IPR031681">
    <property type="entry name" value="YwqH-like"/>
</dbReference>
<sequence>MKDQDYLIDQLYSDISIISDQMHQNREKLARLKRSHQNITDKKEEFPSNKRLIDEPQLTSSVWAGKHSNKFLDIRNDIETAYFRIESHDIERLLENIEEKISYFEAVNQTLTNSISSKREIISQFRSS</sequence>
<organism evidence="1 2">
    <name type="scientific">Cytobacillus horneckiae</name>
    <dbReference type="NCBI Taxonomy" id="549687"/>
    <lineage>
        <taxon>Bacteria</taxon>
        <taxon>Bacillati</taxon>
        <taxon>Bacillota</taxon>
        <taxon>Bacilli</taxon>
        <taxon>Bacillales</taxon>
        <taxon>Bacillaceae</taxon>
        <taxon>Cytobacillus</taxon>
    </lineage>
</organism>
<reference evidence="1 2" key="1">
    <citation type="journal article" date="2010" name="Int. J. Syst. Evol. Microbiol.">
        <title>Bacillus horneckiae sp. nov., isolated from a spacecraft-assembly clean room.</title>
        <authorList>
            <person name="Vaishampayan P."/>
            <person name="Probst A."/>
            <person name="Krishnamurthi S."/>
            <person name="Ghosh S."/>
            <person name="Osman S."/>
            <person name="McDowall A."/>
            <person name="Ruckmani A."/>
            <person name="Mayilraj S."/>
            <person name="Venkateswaran K."/>
        </authorList>
    </citation>
    <scope>NUCLEOTIDE SEQUENCE [LARGE SCALE GENOMIC DNA]</scope>
    <source>
        <strain evidence="2">1PO1SC</strain>
    </source>
</reference>
<protein>
    <submittedName>
        <fullName evidence="1">DUF5082 domain-containing protein</fullName>
    </submittedName>
</protein>
<evidence type="ECO:0000313" key="2">
    <source>
        <dbReference type="Proteomes" id="UP000233343"/>
    </source>
</evidence>
<dbReference type="Proteomes" id="UP000233343">
    <property type="component" value="Unassembled WGS sequence"/>
</dbReference>